<dbReference type="InterPro" id="IPR011006">
    <property type="entry name" value="CheY-like_superfamily"/>
</dbReference>
<name>A0A9D2RIC4_9FIRM</name>
<dbReference type="EMBL" id="DWUU01000044">
    <property type="protein sequence ID" value="HJD42816.1"/>
    <property type="molecule type" value="Genomic_DNA"/>
</dbReference>
<organism evidence="6 7">
    <name type="scientific">Candidatus Mediterraneibacter quadrami</name>
    <dbReference type="NCBI Taxonomy" id="2838684"/>
    <lineage>
        <taxon>Bacteria</taxon>
        <taxon>Bacillati</taxon>
        <taxon>Bacillota</taxon>
        <taxon>Clostridia</taxon>
        <taxon>Lachnospirales</taxon>
        <taxon>Lachnospiraceae</taxon>
        <taxon>Mediterraneibacter</taxon>
    </lineage>
</organism>
<evidence type="ECO:0000256" key="1">
    <source>
        <dbReference type="ARBA" id="ARBA00018672"/>
    </source>
</evidence>
<evidence type="ECO:0000259" key="5">
    <source>
        <dbReference type="PROSITE" id="PS50930"/>
    </source>
</evidence>
<sequence length="241" mass="27728">MIRISIVDDEEIIREKISALVSETLATEPVEAEIRTYPDGERFLGAPGTDVPSDILLADIQMAGMDGMELGRKIRRDNPGMYIIFITSYEQYAAESYRIEAYQYILKQDLETRLPGVIRDLARKIADQEQEYRIVGSGAEKVKIPYRDIIYLYKSKGAKYVNYVTDDGIRRERISMESVLKELDPGIFVPVERGYVVNMKRIRRISGDTLYLEKGYEVQVSRARLPKVKQEISRCWGGRRS</sequence>
<dbReference type="Pfam" id="PF00072">
    <property type="entry name" value="Response_reg"/>
    <property type="match status" value="1"/>
</dbReference>
<dbReference type="InterPro" id="IPR001789">
    <property type="entry name" value="Sig_transdc_resp-reg_receiver"/>
</dbReference>
<dbReference type="InterPro" id="IPR046947">
    <property type="entry name" value="LytR-like"/>
</dbReference>
<gene>
    <name evidence="6" type="ORF">H9910_07380</name>
</gene>
<proteinExistence type="predicted"/>
<comment type="function">
    <text evidence="2">May play the central regulatory role in sporulation. It may be an element of the effector pathway responsible for the activation of sporulation genes in response to nutritional stress. Spo0A may act in concert with spo0H (a sigma factor) to control the expression of some genes that are critical to the sporulation process.</text>
</comment>
<reference evidence="6" key="1">
    <citation type="journal article" date="2021" name="PeerJ">
        <title>Extensive microbial diversity within the chicken gut microbiome revealed by metagenomics and culture.</title>
        <authorList>
            <person name="Gilroy R."/>
            <person name="Ravi A."/>
            <person name="Getino M."/>
            <person name="Pursley I."/>
            <person name="Horton D.L."/>
            <person name="Alikhan N.F."/>
            <person name="Baker D."/>
            <person name="Gharbi K."/>
            <person name="Hall N."/>
            <person name="Watson M."/>
            <person name="Adriaenssens E.M."/>
            <person name="Foster-Nyarko E."/>
            <person name="Jarju S."/>
            <person name="Secka A."/>
            <person name="Antonio M."/>
            <person name="Oren A."/>
            <person name="Chaudhuri R.R."/>
            <person name="La Ragione R."/>
            <person name="Hildebrand F."/>
            <person name="Pallen M.J."/>
        </authorList>
    </citation>
    <scope>NUCLEOTIDE SEQUENCE</scope>
    <source>
        <strain evidence="6">ChiBcec15-3976</strain>
    </source>
</reference>
<dbReference type="InterPro" id="IPR007492">
    <property type="entry name" value="LytTR_DNA-bd_dom"/>
</dbReference>
<evidence type="ECO:0000256" key="3">
    <source>
        <dbReference type="PROSITE-ProRule" id="PRU00169"/>
    </source>
</evidence>
<accession>A0A9D2RIC4</accession>
<evidence type="ECO:0000313" key="6">
    <source>
        <dbReference type="EMBL" id="HJD42816.1"/>
    </source>
</evidence>
<dbReference type="GO" id="GO:0003677">
    <property type="term" value="F:DNA binding"/>
    <property type="evidence" value="ECO:0007669"/>
    <property type="project" value="UniProtKB-KW"/>
</dbReference>
<dbReference type="PANTHER" id="PTHR37299:SF1">
    <property type="entry name" value="STAGE 0 SPORULATION PROTEIN A HOMOLOG"/>
    <property type="match status" value="1"/>
</dbReference>
<dbReference type="PANTHER" id="PTHR37299">
    <property type="entry name" value="TRANSCRIPTIONAL REGULATOR-RELATED"/>
    <property type="match status" value="1"/>
</dbReference>
<dbReference type="SMART" id="SM00850">
    <property type="entry name" value="LytTR"/>
    <property type="match status" value="1"/>
</dbReference>
<feature type="domain" description="HTH LytTR-type" evidence="5">
    <location>
        <begin position="134"/>
        <end position="234"/>
    </location>
</feature>
<dbReference type="Gene3D" id="3.40.50.2300">
    <property type="match status" value="1"/>
</dbReference>
<dbReference type="PROSITE" id="PS50110">
    <property type="entry name" value="RESPONSE_REGULATORY"/>
    <property type="match status" value="1"/>
</dbReference>
<reference evidence="6" key="2">
    <citation type="submission" date="2021-04" db="EMBL/GenBank/DDBJ databases">
        <authorList>
            <person name="Gilroy R."/>
        </authorList>
    </citation>
    <scope>NUCLEOTIDE SEQUENCE</scope>
    <source>
        <strain evidence="6">ChiBcec15-3976</strain>
    </source>
</reference>
<protein>
    <recommendedName>
        <fullName evidence="1">Stage 0 sporulation protein A homolog</fullName>
    </recommendedName>
</protein>
<dbReference type="SUPFAM" id="SSF52172">
    <property type="entry name" value="CheY-like"/>
    <property type="match status" value="1"/>
</dbReference>
<evidence type="ECO:0000259" key="4">
    <source>
        <dbReference type="PROSITE" id="PS50110"/>
    </source>
</evidence>
<dbReference type="Gene3D" id="2.40.50.1020">
    <property type="entry name" value="LytTr DNA-binding domain"/>
    <property type="match status" value="1"/>
</dbReference>
<dbReference type="SMART" id="SM00448">
    <property type="entry name" value="REC"/>
    <property type="match status" value="1"/>
</dbReference>
<dbReference type="PROSITE" id="PS50930">
    <property type="entry name" value="HTH_LYTTR"/>
    <property type="match status" value="1"/>
</dbReference>
<evidence type="ECO:0000313" key="7">
    <source>
        <dbReference type="Proteomes" id="UP000823909"/>
    </source>
</evidence>
<feature type="domain" description="Response regulatory" evidence="4">
    <location>
        <begin position="3"/>
        <end position="122"/>
    </location>
</feature>
<dbReference type="AlphaFoldDB" id="A0A9D2RIC4"/>
<dbReference type="Proteomes" id="UP000823909">
    <property type="component" value="Unassembled WGS sequence"/>
</dbReference>
<keyword evidence="3" id="KW-0597">Phosphoprotein</keyword>
<dbReference type="Pfam" id="PF04397">
    <property type="entry name" value="LytTR"/>
    <property type="match status" value="1"/>
</dbReference>
<evidence type="ECO:0000256" key="2">
    <source>
        <dbReference type="ARBA" id="ARBA00024867"/>
    </source>
</evidence>
<feature type="modified residue" description="4-aspartylphosphate" evidence="3">
    <location>
        <position position="59"/>
    </location>
</feature>
<dbReference type="GO" id="GO:0000156">
    <property type="term" value="F:phosphorelay response regulator activity"/>
    <property type="evidence" value="ECO:0007669"/>
    <property type="project" value="InterPro"/>
</dbReference>
<comment type="caution">
    <text evidence="6">The sequence shown here is derived from an EMBL/GenBank/DDBJ whole genome shotgun (WGS) entry which is preliminary data.</text>
</comment>
<keyword evidence="6" id="KW-0238">DNA-binding</keyword>